<feature type="repeat" description="ANK" evidence="1">
    <location>
        <begin position="74"/>
        <end position="106"/>
    </location>
</feature>
<feature type="repeat" description="ANK" evidence="1">
    <location>
        <begin position="37"/>
        <end position="73"/>
    </location>
</feature>
<evidence type="ECO:0000256" key="2">
    <source>
        <dbReference type="SAM" id="MobiDB-lite"/>
    </source>
</evidence>
<dbReference type="GO" id="GO:0000712">
    <property type="term" value="P:resolution of meiotic recombination intermediates"/>
    <property type="evidence" value="ECO:0007669"/>
    <property type="project" value="TreeGrafter"/>
</dbReference>
<dbReference type="Pfam" id="PF22945">
    <property type="entry name" value="LEM-3_GIY-YIG"/>
    <property type="match status" value="1"/>
</dbReference>
<dbReference type="PROSITE" id="PS50954">
    <property type="entry name" value="LEM"/>
    <property type="match status" value="1"/>
</dbReference>
<dbReference type="AlphaFoldDB" id="A0A0P4W350"/>
<dbReference type="Gene3D" id="1.25.40.20">
    <property type="entry name" value="Ankyrin repeat-containing domain"/>
    <property type="match status" value="1"/>
</dbReference>
<proteinExistence type="predicted"/>
<dbReference type="InterPro" id="IPR003887">
    <property type="entry name" value="LEM_dom"/>
</dbReference>
<feature type="compositionally biased region" description="Basic and acidic residues" evidence="2">
    <location>
        <begin position="307"/>
        <end position="316"/>
    </location>
</feature>
<dbReference type="PROSITE" id="PS50088">
    <property type="entry name" value="ANK_REPEAT"/>
    <property type="match status" value="2"/>
</dbReference>
<dbReference type="GO" id="GO:0004520">
    <property type="term" value="F:DNA endonuclease activity"/>
    <property type="evidence" value="ECO:0007669"/>
    <property type="project" value="TreeGrafter"/>
</dbReference>
<dbReference type="GO" id="GO:0000724">
    <property type="term" value="P:double-strand break repair via homologous recombination"/>
    <property type="evidence" value="ECO:0007669"/>
    <property type="project" value="TreeGrafter"/>
</dbReference>
<dbReference type="CDD" id="cd12934">
    <property type="entry name" value="LEM"/>
    <property type="match status" value="1"/>
</dbReference>
<dbReference type="Gene3D" id="1.10.720.40">
    <property type="match status" value="1"/>
</dbReference>
<dbReference type="GO" id="GO:0005737">
    <property type="term" value="C:cytoplasm"/>
    <property type="evidence" value="ECO:0007669"/>
    <property type="project" value="TreeGrafter"/>
</dbReference>
<organism evidence="4">
    <name type="scientific">Scylla olivacea</name>
    <name type="common">Orange mud crab</name>
    <name type="synonym">Cancer olivacea</name>
    <dbReference type="NCBI Taxonomy" id="85551"/>
    <lineage>
        <taxon>Eukaryota</taxon>
        <taxon>Metazoa</taxon>
        <taxon>Ecdysozoa</taxon>
        <taxon>Arthropoda</taxon>
        <taxon>Crustacea</taxon>
        <taxon>Multicrustacea</taxon>
        <taxon>Malacostraca</taxon>
        <taxon>Eumalacostraca</taxon>
        <taxon>Eucarida</taxon>
        <taxon>Decapoda</taxon>
        <taxon>Pleocyemata</taxon>
        <taxon>Brachyura</taxon>
        <taxon>Eubrachyura</taxon>
        <taxon>Portunoidea</taxon>
        <taxon>Portunidae</taxon>
        <taxon>Portuninae</taxon>
        <taxon>Scylla</taxon>
    </lineage>
</organism>
<reference evidence="4" key="1">
    <citation type="submission" date="2015-09" db="EMBL/GenBank/DDBJ databases">
        <title>Scylla olivacea transcriptome.</title>
        <authorList>
            <person name="Ikhwanuddin M."/>
        </authorList>
    </citation>
    <scope>NUCLEOTIDE SEQUENCE</scope>
</reference>
<evidence type="ECO:0000313" key="4">
    <source>
        <dbReference type="EMBL" id="JAI59459.1"/>
    </source>
</evidence>
<dbReference type="InterPro" id="IPR034998">
    <property type="entry name" value="ANKLE1"/>
</dbReference>
<dbReference type="PANTHER" id="PTHR46427">
    <property type="entry name" value="ANKYRIN REPEAT AND LEM DOMAIN-CONTAINING PROTEIN 1"/>
    <property type="match status" value="1"/>
</dbReference>
<feature type="domain" description="LEM" evidence="3">
    <location>
        <begin position="534"/>
        <end position="578"/>
    </location>
</feature>
<dbReference type="SMART" id="SM00540">
    <property type="entry name" value="LEM"/>
    <property type="match status" value="1"/>
</dbReference>
<dbReference type="InterPro" id="IPR002110">
    <property type="entry name" value="Ankyrin_rpt"/>
</dbReference>
<dbReference type="PANTHER" id="PTHR46427:SF1">
    <property type="entry name" value="ANKYRIN REPEAT AND LEM DOMAIN-CONTAINING PROTEIN 1"/>
    <property type="match status" value="1"/>
</dbReference>
<feature type="region of interest" description="Disordered" evidence="2">
    <location>
        <begin position="294"/>
        <end position="316"/>
    </location>
</feature>
<dbReference type="Pfam" id="PF12796">
    <property type="entry name" value="Ank_2"/>
    <property type="match status" value="1"/>
</dbReference>
<dbReference type="InterPro" id="IPR036770">
    <property type="entry name" value="Ankyrin_rpt-contain_sf"/>
</dbReference>
<dbReference type="Pfam" id="PF03020">
    <property type="entry name" value="LEM"/>
    <property type="match status" value="1"/>
</dbReference>
<name>A0A0P4W350_SCYOL</name>
<keyword evidence="1" id="KW-0040">ANK repeat</keyword>
<evidence type="ECO:0000259" key="3">
    <source>
        <dbReference type="PROSITE" id="PS50954"/>
    </source>
</evidence>
<protein>
    <recommendedName>
        <fullName evidence="3">LEM domain-containing protein</fullName>
    </recommendedName>
</protein>
<dbReference type="SUPFAM" id="SSF48403">
    <property type="entry name" value="Ankyrin repeat"/>
    <property type="match status" value="1"/>
</dbReference>
<dbReference type="CDD" id="cd10454">
    <property type="entry name" value="GIY-YIG_COG3680_Meta"/>
    <property type="match status" value="1"/>
</dbReference>
<sequence length="801" mass="90055">MEKWQAARVEEWVRTCNTRCLQRTISEENADAFIKRDGTTPLHLAAALPKEADSITTATILLSKGANPNVPNSQGKTSMHIAAFMGYTDLLQLLLLNGGDPLLGDRRGCSPVDWAFHGHHHNTLKFLNNLLDTEELSSGKSDPKYTLSFMRMTLMDITSFPPAWTTDSTSSFYSCVSNIQSREDAETSLGTHITNFNKPLCESPKSDNACISNKPPAWFSNQPFLMSLKQEVEMYQEDSDSENDLWTLQCCLGRKLHQEELSSCESGGLESQCELRELNVAHLTINVSSNTSLDTVENNDEMSGHQSLKEHSENCSHESSKFNTRNYTLSSENCSIRVNQSEFYDCYCDEKVRSELCSGHSDGDTTAEISYKPELCTTLHLLKCPKKRDRFTNIVHETPLSLRKELFKNYCNFELSTSNFGNNLESFKKLEKELIDQNAFSCATSPMSSHKLTSSKTVQSLTSTCPSLLSIAEEFLYKDTEAGIQFIERRCPTLAVLSSYGGTSGVSNRPCSSLKEGLEELASNKSIDSIGPITDTIKAMNGETLRDNLKRLGFEAGPITPSTHTVYMKHLLRLRRKPCHGQEDQSALPQYCKELCLVLRQPSSIPWEAWTALEEKMSHPFSRPDPTRHWRNGTCKSCFNYLLLDPRITQNLPIMVSAMNETEKINCFVASIFYVGKGSRSRPYCHLYDAMKKQKSSKQNKKIQKIQEIWADGLGVVSLHVFQNTIPVEAWTREAAMISTLGLNNLSNSKQGTFYGPASTWTNSKKHQLGVCLLYRSFKIFLQEGERQLRPNDLALPFKAA</sequence>
<dbReference type="PROSITE" id="PS50297">
    <property type="entry name" value="ANK_REP_REGION"/>
    <property type="match status" value="2"/>
</dbReference>
<dbReference type="SUPFAM" id="SSF63451">
    <property type="entry name" value="LEM domain"/>
    <property type="match status" value="1"/>
</dbReference>
<accession>A0A0P4W350</accession>
<dbReference type="GO" id="GO:0005654">
    <property type="term" value="C:nucleoplasm"/>
    <property type="evidence" value="ECO:0007669"/>
    <property type="project" value="TreeGrafter"/>
</dbReference>
<dbReference type="SMART" id="SM00248">
    <property type="entry name" value="ANK"/>
    <property type="match status" value="3"/>
</dbReference>
<evidence type="ECO:0000256" key="1">
    <source>
        <dbReference type="PROSITE-ProRule" id="PRU00023"/>
    </source>
</evidence>
<dbReference type="EMBL" id="GDRN01095785">
    <property type="protein sequence ID" value="JAI59459.1"/>
    <property type="molecule type" value="Transcribed_RNA"/>
</dbReference>
<dbReference type="InterPro" id="IPR011015">
    <property type="entry name" value="LEM/LEM-like_dom_sf"/>
</dbReference>